<dbReference type="InterPro" id="IPR052355">
    <property type="entry name" value="CENP-V-like"/>
</dbReference>
<dbReference type="Gene3D" id="2.170.150.70">
    <property type="match status" value="1"/>
</dbReference>
<keyword evidence="2" id="KW-0479">Metal-binding</keyword>
<feature type="domain" description="CENP-V/GFA" evidence="4">
    <location>
        <begin position="12"/>
        <end position="126"/>
    </location>
</feature>
<dbReference type="PANTHER" id="PTHR28620">
    <property type="entry name" value="CENTROMERE PROTEIN V"/>
    <property type="match status" value="1"/>
</dbReference>
<keyword evidence="6" id="KW-1185">Reference proteome</keyword>
<name>W7TT57_9STRA</name>
<sequence>MQGTATPSTEILHGGCHCGQVRFSCVVPVDTSLLNCTCSRCAQLGFLHLRVPAAADFQLECMAETALTEYRFNTRTAAHFFCKICGVQSFYRPRSHPEGISVNARCLDGGVPGHRRVQEFDGREWEAHIAEIR</sequence>
<dbReference type="InterPro" id="IPR006913">
    <property type="entry name" value="CENP-V/GFA"/>
</dbReference>
<keyword evidence="3" id="KW-0862">Zinc</keyword>
<evidence type="ECO:0000313" key="5">
    <source>
        <dbReference type="EMBL" id="EWM29342.1"/>
    </source>
</evidence>
<dbReference type="AlphaFoldDB" id="W7TT57"/>
<comment type="caution">
    <text evidence="5">The sequence shown here is derived from an EMBL/GenBank/DDBJ whole genome shotgun (WGS) entry which is preliminary data.</text>
</comment>
<evidence type="ECO:0000259" key="4">
    <source>
        <dbReference type="PROSITE" id="PS51891"/>
    </source>
</evidence>
<comment type="similarity">
    <text evidence="1">Belongs to the Gfa family.</text>
</comment>
<dbReference type="EMBL" id="AZIL01000170">
    <property type="protein sequence ID" value="EWM29342.1"/>
    <property type="molecule type" value="Genomic_DNA"/>
</dbReference>
<dbReference type="Pfam" id="PF04828">
    <property type="entry name" value="GFA"/>
    <property type="match status" value="1"/>
</dbReference>
<evidence type="ECO:0000256" key="1">
    <source>
        <dbReference type="ARBA" id="ARBA00005495"/>
    </source>
</evidence>
<accession>W7TT57</accession>
<dbReference type="Proteomes" id="UP000019335">
    <property type="component" value="Chromosome 3"/>
</dbReference>
<dbReference type="SUPFAM" id="SSF51316">
    <property type="entry name" value="Mss4-like"/>
    <property type="match status" value="1"/>
</dbReference>
<evidence type="ECO:0000313" key="6">
    <source>
        <dbReference type="Proteomes" id="UP000019335"/>
    </source>
</evidence>
<evidence type="ECO:0000256" key="3">
    <source>
        <dbReference type="ARBA" id="ARBA00022833"/>
    </source>
</evidence>
<reference evidence="5 6" key="1">
    <citation type="journal article" date="2014" name="Mol. Plant">
        <title>Chromosome Scale Genome Assembly and Transcriptome Profiling of Nannochloropsis gaditana in Nitrogen Depletion.</title>
        <authorList>
            <person name="Corteggiani Carpinelli E."/>
            <person name="Telatin A."/>
            <person name="Vitulo N."/>
            <person name="Forcato C."/>
            <person name="D'Angelo M."/>
            <person name="Schiavon R."/>
            <person name="Vezzi A."/>
            <person name="Giacometti G.M."/>
            <person name="Morosinotto T."/>
            <person name="Valle G."/>
        </authorList>
    </citation>
    <scope>NUCLEOTIDE SEQUENCE [LARGE SCALE GENOMIC DNA]</scope>
    <source>
        <strain evidence="5 6">B-31</strain>
    </source>
</reference>
<dbReference type="InterPro" id="IPR011057">
    <property type="entry name" value="Mss4-like_sf"/>
</dbReference>
<dbReference type="PROSITE" id="PS51891">
    <property type="entry name" value="CENP_V_GFA"/>
    <property type="match status" value="1"/>
</dbReference>
<gene>
    <name evidence="5" type="ORF">Naga_100205g5</name>
</gene>
<dbReference type="GO" id="GO:0046872">
    <property type="term" value="F:metal ion binding"/>
    <property type="evidence" value="ECO:0007669"/>
    <property type="project" value="UniProtKB-KW"/>
</dbReference>
<proteinExistence type="inferred from homology"/>
<dbReference type="PANTHER" id="PTHR28620:SF1">
    <property type="entry name" value="CENP-V_GFA DOMAIN-CONTAINING PROTEIN"/>
    <property type="match status" value="1"/>
</dbReference>
<dbReference type="GO" id="GO:0016846">
    <property type="term" value="F:carbon-sulfur lyase activity"/>
    <property type="evidence" value="ECO:0007669"/>
    <property type="project" value="InterPro"/>
</dbReference>
<organism evidence="5 6">
    <name type="scientific">Nannochloropsis gaditana</name>
    <dbReference type="NCBI Taxonomy" id="72520"/>
    <lineage>
        <taxon>Eukaryota</taxon>
        <taxon>Sar</taxon>
        <taxon>Stramenopiles</taxon>
        <taxon>Ochrophyta</taxon>
        <taxon>Eustigmatophyceae</taxon>
        <taxon>Eustigmatales</taxon>
        <taxon>Monodopsidaceae</taxon>
        <taxon>Nannochloropsis</taxon>
    </lineage>
</organism>
<protein>
    <submittedName>
        <fullName evidence="5">Glutathione-dependent formaldehyde-activating gfa</fullName>
    </submittedName>
</protein>
<dbReference type="OrthoDB" id="2993351at2759"/>
<evidence type="ECO:0000256" key="2">
    <source>
        <dbReference type="ARBA" id="ARBA00022723"/>
    </source>
</evidence>